<dbReference type="PANTHER" id="PTHR45632:SF14">
    <property type="entry name" value="KELCH-LIKE PROTEIN 33"/>
    <property type="match status" value="1"/>
</dbReference>
<proteinExistence type="predicted"/>
<dbReference type="PROSITE" id="PS50097">
    <property type="entry name" value="BTB"/>
    <property type="match status" value="2"/>
</dbReference>
<dbReference type="AlphaFoldDB" id="A0A6P7IFA6"/>
<dbReference type="RefSeq" id="XP_028261597.1">
    <property type="nucleotide sequence ID" value="XM_028405796.1"/>
</dbReference>
<dbReference type="InParanoid" id="A0A6P7IFA6"/>
<dbReference type="FunFam" id="1.25.40.420:FF:000001">
    <property type="entry name" value="Kelch-like family member 12"/>
    <property type="match status" value="1"/>
</dbReference>
<dbReference type="SMART" id="SM00875">
    <property type="entry name" value="BACK"/>
    <property type="match status" value="1"/>
</dbReference>
<dbReference type="Pfam" id="PF00651">
    <property type="entry name" value="BTB"/>
    <property type="match status" value="1"/>
</dbReference>
<dbReference type="SMART" id="SM00612">
    <property type="entry name" value="Kelch"/>
    <property type="match status" value="5"/>
</dbReference>
<dbReference type="Gene3D" id="2.120.10.80">
    <property type="entry name" value="Kelch-type beta propeller"/>
    <property type="match status" value="2"/>
</dbReference>
<dbReference type="Pfam" id="PF24981">
    <property type="entry name" value="Beta-prop_ATRN-LZTR1"/>
    <property type="match status" value="1"/>
</dbReference>
<dbReference type="Pfam" id="PF07707">
    <property type="entry name" value="BACK"/>
    <property type="match status" value="1"/>
</dbReference>
<reference evidence="5" key="1">
    <citation type="submission" date="2025-08" db="UniProtKB">
        <authorList>
            <consortium name="RefSeq"/>
        </authorList>
    </citation>
    <scope>IDENTIFICATION</scope>
</reference>
<dbReference type="InterPro" id="IPR056737">
    <property type="entry name" value="Beta-prop_ATRN-MKLN-like"/>
</dbReference>
<dbReference type="Pfam" id="PF21536">
    <property type="entry name" value="BTB_KLHL33"/>
    <property type="match status" value="1"/>
</dbReference>
<dbReference type="InterPro" id="IPR015915">
    <property type="entry name" value="Kelch-typ_b-propeller"/>
</dbReference>
<keyword evidence="2" id="KW-0677">Repeat</keyword>
<gene>
    <name evidence="5" type="primary">LOC114435863</name>
</gene>
<keyword evidence="1" id="KW-0880">Kelch repeat</keyword>
<dbReference type="InterPro" id="IPR011705">
    <property type="entry name" value="BACK"/>
</dbReference>
<dbReference type="InterPro" id="IPR006652">
    <property type="entry name" value="Kelch_1"/>
</dbReference>
<evidence type="ECO:0000256" key="2">
    <source>
        <dbReference type="ARBA" id="ARBA00022737"/>
    </source>
</evidence>
<organism evidence="4 5">
    <name type="scientific">Parambassis ranga</name>
    <name type="common">Indian glassy fish</name>
    <dbReference type="NCBI Taxonomy" id="210632"/>
    <lineage>
        <taxon>Eukaryota</taxon>
        <taxon>Metazoa</taxon>
        <taxon>Chordata</taxon>
        <taxon>Craniata</taxon>
        <taxon>Vertebrata</taxon>
        <taxon>Euteleostomi</taxon>
        <taxon>Actinopterygii</taxon>
        <taxon>Neopterygii</taxon>
        <taxon>Teleostei</taxon>
        <taxon>Neoteleostei</taxon>
        <taxon>Acanthomorphata</taxon>
        <taxon>Ovalentaria</taxon>
        <taxon>Ambassidae</taxon>
        <taxon>Parambassis</taxon>
    </lineage>
</organism>
<dbReference type="InterPro" id="IPR000210">
    <property type="entry name" value="BTB/POZ_dom"/>
</dbReference>
<feature type="domain" description="BTB" evidence="3">
    <location>
        <begin position="109"/>
        <end position="178"/>
    </location>
</feature>
<evidence type="ECO:0000259" key="3">
    <source>
        <dbReference type="PROSITE" id="PS50097"/>
    </source>
</evidence>
<dbReference type="Proteomes" id="UP000515145">
    <property type="component" value="Chromosome 5"/>
</dbReference>
<evidence type="ECO:0000313" key="4">
    <source>
        <dbReference type="Proteomes" id="UP000515145"/>
    </source>
</evidence>
<dbReference type="Gene3D" id="3.30.710.10">
    <property type="entry name" value="Potassium Channel Kv1.1, Chain A"/>
    <property type="match status" value="2"/>
</dbReference>
<name>A0A6P7IFA6_9TELE</name>
<keyword evidence="4" id="KW-1185">Reference proteome</keyword>
<dbReference type="Gene3D" id="1.25.40.420">
    <property type="match status" value="1"/>
</dbReference>
<dbReference type="InterPro" id="IPR011333">
    <property type="entry name" value="SKP1/BTB/POZ_sf"/>
</dbReference>
<dbReference type="SMART" id="SM00225">
    <property type="entry name" value="BTB"/>
    <property type="match status" value="2"/>
</dbReference>
<dbReference type="SUPFAM" id="SSF54695">
    <property type="entry name" value="POZ domain"/>
    <property type="match status" value="2"/>
</dbReference>
<evidence type="ECO:0000256" key="1">
    <source>
        <dbReference type="ARBA" id="ARBA00022441"/>
    </source>
</evidence>
<sequence length="799" mass="90467">MEFTRHYLPMEWEERWRREKERRKRVIEEGGEGIEQDNRELRRIVAYNDMRMGLTTGRDKHEGAEVRPSGSSVMTEETFGHDIHTCRSRTYPKEVFEVLKDFWDSSVLTDLTLTTGSGNSFDVHSIILAAVSDFVLKRLRDKPDDDHTGVHKWSIHMGTEVDCVGLQAVMEFAYTGVVLSLNKDTVAHIKAAAQVLVVPRLVELCNKVERMKEGFAKEMFSGLEQIKTTLQVIEQLRVDRVRCDVTLDLDGTFLHVHRVILAASSDYFHGMFTCGMKESHQSCVTLPFLLGSELEALICCSYSGTLLLSWDSVFEITCMALQLQFQPALSLCLGFMQQEINASSCLDVASFAEAYGMSELLEQANDFVLRNFREVSVTAKFQDLPAEKLLDFLRCDGLCVPSELAVFRAVISWIEADPEERLAQAGLLMTGVRFPLMTFREFREVRAINLRMECFGNKEVELYGSALKEFGLLKSEDYCRVRRPKDAVVVVGGDQLNPDVGQRIPSREVWFVNSLRSGTGLVKEIEWRRLGEIPDKPKFRHAVAVMDGRLYVVGGCHFYAKDDMMNSTYSYDPAKDSWKRLAEMQEYRSNFSLMVHEERLYAIGGDKDINTNVDSVEMYNTDTDSWSFVRPLDQALSGHAVAVTNGGVFISGGFNCKYVCLVSMFLYHPERGTTYLADMSHDRAQHCMEALQGRLCVAGGVCNLRKFYTDQPACEVYDPVSDSWSAFAPLPVPHVGAASAILEDKIYILGGYCQEDYSESGLVHRFDPCTQRWENMGKLPGAVTDIRACLLQLPQHFRQ</sequence>
<accession>A0A6P7IFA6</accession>
<dbReference type="PANTHER" id="PTHR45632">
    <property type="entry name" value="LD33804P"/>
    <property type="match status" value="1"/>
</dbReference>
<evidence type="ECO:0000313" key="5">
    <source>
        <dbReference type="RefSeq" id="XP_028261597.1"/>
    </source>
</evidence>
<feature type="domain" description="BTB" evidence="3">
    <location>
        <begin position="243"/>
        <end position="310"/>
    </location>
</feature>
<protein>
    <submittedName>
        <fullName evidence="5">Kelch-like protein 33</fullName>
    </submittedName>
</protein>
<dbReference type="FunCoup" id="A0A6P7IFA6">
    <property type="interactions" value="540"/>
</dbReference>
<dbReference type="OrthoDB" id="45365at2759"/>
<dbReference type="GeneID" id="114435863"/>
<dbReference type="SUPFAM" id="SSF117281">
    <property type="entry name" value="Kelch motif"/>
    <property type="match status" value="1"/>
</dbReference>